<evidence type="ECO:0000313" key="1">
    <source>
        <dbReference type="EMBL" id="EDV20941.1"/>
    </source>
</evidence>
<name>B3S8E0_TRIAD</name>
<dbReference type="STRING" id="10228.B3S8E0"/>
<dbReference type="CTD" id="6757722"/>
<dbReference type="Gene3D" id="1.25.10.10">
    <property type="entry name" value="Leucine-rich Repeat Variant"/>
    <property type="match status" value="2"/>
</dbReference>
<reference evidence="1 2" key="1">
    <citation type="journal article" date="2008" name="Nature">
        <title>The Trichoplax genome and the nature of placozoans.</title>
        <authorList>
            <person name="Srivastava M."/>
            <person name="Begovic E."/>
            <person name="Chapman J."/>
            <person name="Putnam N.H."/>
            <person name="Hellsten U."/>
            <person name="Kawashima T."/>
            <person name="Kuo A."/>
            <person name="Mitros T."/>
            <person name="Salamov A."/>
            <person name="Carpenter M.L."/>
            <person name="Signorovitch A.Y."/>
            <person name="Moreno M.A."/>
            <person name="Kamm K."/>
            <person name="Grimwood J."/>
            <person name="Schmutz J."/>
            <person name="Shapiro H."/>
            <person name="Grigoriev I.V."/>
            <person name="Buss L.W."/>
            <person name="Schierwater B."/>
            <person name="Dellaporta S.L."/>
            <person name="Rokhsar D.S."/>
        </authorList>
    </citation>
    <scope>NUCLEOTIDE SEQUENCE [LARGE SCALE GENOMIC DNA]</scope>
    <source>
        <strain evidence="1 2">Grell-BS-1999</strain>
    </source>
</reference>
<protein>
    <submittedName>
        <fullName evidence="1">Uncharacterized protein</fullName>
    </submittedName>
</protein>
<dbReference type="PANTHER" id="PTHR38323:SF1">
    <property type="entry name" value="PROTEIN HEATR9"/>
    <property type="match status" value="1"/>
</dbReference>
<dbReference type="InParanoid" id="B3S8E0"/>
<dbReference type="PANTHER" id="PTHR38323">
    <property type="entry name" value="PROTEIN HEATR9"/>
    <property type="match status" value="1"/>
</dbReference>
<dbReference type="eggNOG" id="ENOG502S0KU">
    <property type="taxonomic scope" value="Eukaryota"/>
</dbReference>
<dbReference type="OrthoDB" id="10031548at2759"/>
<dbReference type="Proteomes" id="UP000009022">
    <property type="component" value="Unassembled WGS sequence"/>
</dbReference>
<proteinExistence type="predicted"/>
<dbReference type="Pfam" id="PF13646">
    <property type="entry name" value="HEAT_2"/>
    <property type="match status" value="1"/>
</dbReference>
<dbReference type="GeneID" id="6757722"/>
<dbReference type="InterPro" id="IPR016024">
    <property type="entry name" value="ARM-type_fold"/>
</dbReference>
<sequence length="882" mass="100324">MAHTLDRQNFYAGAIVNKSNHNRNAAKIKKAAVTKTDALLDHQIKFIKEKQEQILQKLDTLTNGSGNTLTTKECDFSESQIQLMQSELADMVIMLQTAIKIRLELTYSKKDLENASEESVNVTRTRVRWLEERLETILEKIQIKETNIVTQILKVEKKSTKKKRVELPAQTSLEKVESRPGTINGNYAVSLSDYSFPHHADSIADYRRTHNIESAALIHSEEDIRSKSSQVFITEFSSEAGISDGFDQLLESQHLHQSVKTDVNRSVEYWLSEHHQFERIPNVYEDNLLSWHTLPIAVPSTHVKRHEFPAKGLALKISKHAIDAVDIHNMALEKLSRRVRQLCNALYDVAQDSISPPKKVKKILKMKDTRIANLHDEVYTKNEDYSKTIHDDASHGSVITSIKDSLALPYITHGRTFSSTDGQTEAGVSYRPQSVSNVKYRITKQINQQFPQEVAGWYRFSDDLGNIKRVTNGALYDEPVKEKVKEYQPRQRTKSIKAVAKMQILGSRTRTLSGTNKLSKPKIPHDSKKWERIEDLIQSGLASSNATIRFEGAKNLGLLDCNDRHIVKALAELVKEDDDKLVRYEASKSMLLIGSWEDCAMLVLTKFLRKGNTLIKRDIMATIMKAKDIQYIIKKSKGFQLLKLELDAIAGSEDEDLSYQAALCLGRMCVSSSTAKQRLLRCLDIELGPVKAKALETLIKQFNVKSSKVIENVLQQLQKSSKWAHRVSACRLLGNIGRLHALTFDADRIFIILQRLLWDDPSKEVRKEAAETVKELKLKHEMIESIFERLEDASSKVRAQAVKSLATLKLDTEKDIKILLEIVELDSSIDVRVQAIRAFSYMMIKDKRVIKSLRDRQKGDVVLAKFLVNEFVSYALIFTHPP</sequence>
<dbReference type="KEGG" id="tad:TRIADDRAFT_60506"/>
<keyword evidence="2" id="KW-1185">Reference proteome</keyword>
<organism evidence="1 2">
    <name type="scientific">Trichoplax adhaerens</name>
    <name type="common">Trichoplax reptans</name>
    <dbReference type="NCBI Taxonomy" id="10228"/>
    <lineage>
        <taxon>Eukaryota</taxon>
        <taxon>Metazoa</taxon>
        <taxon>Placozoa</taxon>
        <taxon>Uniplacotomia</taxon>
        <taxon>Trichoplacea</taxon>
        <taxon>Trichoplacidae</taxon>
        <taxon>Trichoplax</taxon>
    </lineage>
</organism>
<gene>
    <name evidence="1" type="ORF">TRIADDRAFT_60506</name>
</gene>
<dbReference type="InterPro" id="IPR052873">
    <property type="entry name" value="HEATR9"/>
</dbReference>
<dbReference type="SUPFAM" id="SSF48371">
    <property type="entry name" value="ARM repeat"/>
    <property type="match status" value="1"/>
</dbReference>
<dbReference type="PhylomeDB" id="B3S8E0"/>
<dbReference type="RefSeq" id="XP_002116585.1">
    <property type="nucleotide sequence ID" value="XM_002116549.1"/>
</dbReference>
<dbReference type="EMBL" id="DS985256">
    <property type="protein sequence ID" value="EDV20941.1"/>
    <property type="molecule type" value="Genomic_DNA"/>
</dbReference>
<accession>B3S8E0</accession>
<dbReference type="InterPro" id="IPR011989">
    <property type="entry name" value="ARM-like"/>
</dbReference>
<evidence type="ECO:0000313" key="2">
    <source>
        <dbReference type="Proteomes" id="UP000009022"/>
    </source>
</evidence>
<dbReference type="AlphaFoldDB" id="B3S8E0"/>
<dbReference type="HOGENOM" id="CLU_295817_0_0_1"/>